<organism evidence="1 2">
    <name type="scientific">Methanoculleus bourgensis</name>
    <dbReference type="NCBI Taxonomy" id="83986"/>
    <lineage>
        <taxon>Archaea</taxon>
        <taxon>Methanobacteriati</taxon>
        <taxon>Methanobacteriota</taxon>
        <taxon>Stenosarchaea group</taxon>
        <taxon>Methanomicrobia</taxon>
        <taxon>Methanomicrobiales</taxon>
        <taxon>Methanomicrobiaceae</taxon>
        <taxon>Methanoculleus</taxon>
    </lineage>
</organism>
<dbReference type="KEGG" id="mema:MMAB1_0350"/>
<evidence type="ECO:0000313" key="2">
    <source>
        <dbReference type="Proteomes" id="UP000069850"/>
    </source>
</evidence>
<dbReference type="Proteomes" id="UP000069850">
    <property type="component" value="Chromosome 1"/>
</dbReference>
<gene>
    <name evidence="1" type="ORF">MMAB1_0350</name>
</gene>
<dbReference type="EMBL" id="LT158599">
    <property type="protein sequence ID" value="CVK31567.1"/>
    <property type="molecule type" value="Genomic_DNA"/>
</dbReference>
<reference evidence="1 2" key="1">
    <citation type="submission" date="2016-01" db="EMBL/GenBank/DDBJ databases">
        <authorList>
            <person name="Manzoor S."/>
        </authorList>
    </citation>
    <scope>NUCLEOTIDE SEQUENCE [LARGE SCALE GENOMIC DNA]</scope>
    <source>
        <strain evidence="1">Methanoculleus sp MAB1</strain>
    </source>
</reference>
<evidence type="ECO:0000313" key="1">
    <source>
        <dbReference type="EMBL" id="CVK31567.1"/>
    </source>
</evidence>
<sequence>MRHLLNTTKIYRAKVGIAYISAIKRK</sequence>
<dbReference type="AlphaFoldDB" id="A0A0X3BHC6"/>
<accession>A0A0X3BHC6</accession>
<name>A0A0X3BHC6_9EURY</name>
<proteinExistence type="predicted"/>
<protein>
    <submittedName>
        <fullName evidence="1">Uncharacterized protein</fullName>
    </submittedName>
</protein>